<dbReference type="EMBL" id="LN853111">
    <property type="protein sequence ID" value="CRY95081.1"/>
    <property type="molecule type" value="Genomic_DNA"/>
</dbReference>
<dbReference type="PANTHER" id="PTHR33498:SF1">
    <property type="entry name" value="TRANSPOSASE FOR INSERTION SEQUENCE ELEMENT IS1557"/>
    <property type="match status" value="1"/>
</dbReference>
<feature type="domain" description="Transposase IS204/IS1001/IS1096/IS1165 DDE" evidence="1">
    <location>
        <begin position="56"/>
        <end position="342"/>
    </location>
</feature>
<sequence>METRPITARSFEDDYHIDGDEYGRAYKDHLSGYREWSELGHADEWLIFPENISPHVSIDETCLSTGEVYTIASNKDAHGRKGCLIAVVKGTKAKDVIKALMKIPEALRMSVEEVTLDFSESMHNIVETCFPKAMRTLDRFHHQQFCLEALQEVRREYRREQMTLDANAREEHRLMMRQLQENDGPFVDEEGNAIRRNARYYPERLENGETRAELLARSKGLLMMSPEKWTDTQKERAEILFREFPDIKTAFSLTHSLRMIFSQRCTKEQGAVSLHSWYSKVGEFGNKAFNDIAAAMYDREDEILNYFVNRSTNASAESLNAKIKHFRAQLRGIIDRKFFLFRLMKIYA</sequence>
<dbReference type="AlphaFoldDB" id="A0A0H5PZE1"/>
<organism evidence="2">
    <name type="scientific">uncultured prokaryote</name>
    <dbReference type="NCBI Taxonomy" id="198431"/>
    <lineage>
        <taxon>unclassified sequences</taxon>
        <taxon>environmental samples</taxon>
    </lineage>
</organism>
<name>A0A0H5PZE1_9ZZZZ</name>
<dbReference type="PANTHER" id="PTHR33498">
    <property type="entry name" value="TRANSPOSASE FOR INSERTION SEQUENCE ELEMENT IS1557"/>
    <property type="match status" value="1"/>
</dbReference>
<evidence type="ECO:0000259" key="1">
    <source>
        <dbReference type="Pfam" id="PF01610"/>
    </source>
</evidence>
<dbReference type="Pfam" id="PF01610">
    <property type="entry name" value="DDE_Tnp_ISL3"/>
    <property type="match status" value="1"/>
</dbReference>
<evidence type="ECO:0000313" key="2">
    <source>
        <dbReference type="EMBL" id="CRY95081.1"/>
    </source>
</evidence>
<dbReference type="InterPro" id="IPR047951">
    <property type="entry name" value="Transpos_ISL3"/>
</dbReference>
<reference evidence="2" key="2">
    <citation type="submission" date="2015-07" db="EMBL/GenBank/DDBJ databases">
        <title>Plasmids, circular viruses and viroids from rat gut.</title>
        <authorList>
            <person name="Jorgensen T.J."/>
            <person name="Hansen M.A."/>
            <person name="Xu Z."/>
            <person name="Tabak M.A."/>
            <person name="Sorensen S.J."/>
            <person name="Hansen L.H."/>
        </authorList>
    </citation>
    <scope>NUCLEOTIDE SEQUENCE</scope>
    <source>
        <strain evidence="2">RGRH0469</strain>
    </source>
</reference>
<accession>A0A0H5PZE1</accession>
<proteinExistence type="predicted"/>
<protein>
    <recommendedName>
        <fullName evidence="1">Transposase IS204/IS1001/IS1096/IS1165 DDE domain-containing protein</fullName>
    </recommendedName>
</protein>
<reference evidence="2" key="1">
    <citation type="submission" date="2015-06" db="EMBL/GenBank/DDBJ databases">
        <authorList>
            <person name="Joergensen T."/>
        </authorList>
    </citation>
    <scope>NUCLEOTIDE SEQUENCE</scope>
    <source>
        <strain evidence="2">RGRH0469</strain>
    </source>
</reference>
<dbReference type="InterPro" id="IPR002560">
    <property type="entry name" value="Transposase_DDE"/>
</dbReference>